<gene>
    <name evidence="3" type="ORF">GCM10007878_11270</name>
</gene>
<dbReference type="Gene3D" id="2.30.30.830">
    <property type="match status" value="1"/>
</dbReference>
<proteinExistence type="predicted"/>
<keyword evidence="2" id="KW-0732">Signal</keyword>
<keyword evidence="4" id="KW-1185">Reference proteome</keyword>
<accession>A0ABQ5ZW80</accession>
<dbReference type="Proteomes" id="UP001156682">
    <property type="component" value="Unassembled WGS sequence"/>
</dbReference>
<dbReference type="InterPro" id="IPR007446">
    <property type="entry name" value="PilP"/>
</dbReference>
<dbReference type="PROSITE" id="PS51257">
    <property type="entry name" value="PROKAR_LIPOPROTEIN"/>
    <property type="match status" value="1"/>
</dbReference>
<reference evidence="4" key="1">
    <citation type="journal article" date="2019" name="Int. J. Syst. Evol. Microbiol.">
        <title>The Global Catalogue of Microorganisms (GCM) 10K type strain sequencing project: providing services to taxonomists for standard genome sequencing and annotation.</title>
        <authorList>
            <consortium name="The Broad Institute Genomics Platform"/>
            <consortium name="The Broad Institute Genome Sequencing Center for Infectious Disease"/>
            <person name="Wu L."/>
            <person name="Ma J."/>
        </authorList>
    </citation>
    <scope>NUCLEOTIDE SEQUENCE [LARGE SCALE GENOMIC DNA]</scope>
    <source>
        <strain evidence="4">NBRC 100033</strain>
    </source>
</reference>
<dbReference type="EMBL" id="BSOR01000016">
    <property type="protein sequence ID" value="GLR63692.1"/>
    <property type="molecule type" value="Genomic_DNA"/>
</dbReference>
<sequence length="163" mass="18286">MRALLLLALLLLLAACGDSNSTASIEDQLNDLRTRPHGKIEPLPEFPETTKAQYQQQERDPFLPAKNSVNSRLAAPDLNRPPTALEAWDLSQLSLRGSMKRGEIIKALVITPDNQLVSVAKGDRMGKDHGTIIHIDKNRILLRELIFSGSEWHEREQTLFISK</sequence>
<evidence type="ECO:0000313" key="4">
    <source>
        <dbReference type="Proteomes" id="UP001156682"/>
    </source>
</evidence>
<comment type="caution">
    <text evidence="3">The sequence shown here is derived from an EMBL/GenBank/DDBJ whole genome shotgun (WGS) entry which is preliminary data.</text>
</comment>
<dbReference type="RefSeq" id="WP_027850009.1">
    <property type="nucleotide sequence ID" value="NZ_BSOR01000016.1"/>
</dbReference>
<dbReference type="Pfam" id="PF04351">
    <property type="entry name" value="PilP"/>
    <property type="match status" value="1"/>
</dbReference>
<evidence type="ECO:0008006" key="5">
    <source>
        <dbReference type="Google" id="ProtNLM"/>
    </source>
</evidence>
<protein>
    <recommendedName>
        <fullName evidence="5">Type IV pilus assembly protein PilP</fullName>
    </recommendedName>
</protein>
<feature type="region of interest" description="Disordered" evidence="1">
    <location>
        <begin position="35"/>
        <end position="57"/>
    </location>
</feature>
<feature type="chain" id="PRO_5047443201" description="Type IV pilus assembly protein PilP" evidence="2">
    <location>
        <begin position="24"/>
        <end position="163"/>
    </location>
</feature>
<feature type="signal peptide" evidence="2">
    <location>
        <begin position="1"/>
        <end position="23"/>
    </location>
</feature>
<organism evidence="3 4">
    <name type="scientific">Marinospirillum insulare</name>
    <dbReference type="NCBI Taxonomy" id="217169"/>
    <lineage>
        <taxon>Bacteria</taxon>
        <taxon>Pseudomonadati</taxon>
        <taxon>Pseudomonadota</taxon>
        <taxon>Gammaproteobacteria</taxon>
        <taxon>Oceanospirillales</taxon>
        <taxon>Oceanospirillaceae</taxon>
        <taxon>Marinospirillum</taxon>
    </lineage>
</organism>
<evidence type="ECO:0000313" key="3">
    <source>
        <dbReference type="EMBL" id="GLR63692.1"/>
    </source>
</evidence>
<name>A0ABQ5ZW80_9GAMM</name>
<evidence type="ECO:0000256" key="2">
    <source>
        <dbReference type="SAM" id="SignalP"/>
    </source>
</evidence>
<evidence type="ECO:0000256" key="1">
    <source>
        <dbReference type="SAM" id="MobiDB-lite"/>
    </source>
</evidence>